<dbReference type="FunFam" id="4.10.400.10:FF:000034">
    <property type="entry name" value="Low-density lipoprotein receptor-related protein 2"/>
    <property type="match status" value="1"/>
</dbReference>
<dbReference type="AlphaFoldDB" id="A0A0N8DA98"/>
<comment type="similarity">
    <text evidence="2">Belongs to the LDLR family.</text>
</comment>
<proteinExistence type="inferred from homology"/>
<evidence type="ECO:0000313" key="17">
    <source>
        <dbReference type="EMBL" id="KZS18342.1"/>
    </source>
</evidence>
<dbReference type="STRING" id="35525.A0A0N8DA98"/>
<dbReference type="OrthoDB" id="9988974at2759"/>
<evidence type="ECO:0000256" key="14">
    <source>
        <dbReference type="SAM" id="MobiDB-lite"/>
    </source>
</evidence>
<feature type="transmembrane region" description="Helical" evidence="15">
    <location>
        <begin position="340"/>
        <end position="366"/>
    </location>
</feature>
<dbReference type="InterPro" id="IPR035914">
    <property type="entry name" value="Sperma_CUB_dom_sf"/>
</dbReference>
<feature type="disulfide bond" evidence="13">
    <location>
        <begin position="308"/>
        <end position="326"/>
    </location>
</feature>
<feature type="compositionally biased region" description="Acidic residues" evidence="14">
    <location>
        <begin position="579"/>
        <end position="595"/>
    </location>
</feature>
<dbReference type="CDD" id="cd00041">
    <property type="entry name" value="CUB"/>
    <property type="match status" value="1"/>
</dbReference>
<dbReference type="InterPro" id="IPR050685">
    <property type="entry name" value="LDLR"/>
</dbReference>
<feature type="disulfide bond" evidence="13">
    <location>
        <begin position="188"/>
        <end position="206"/>
    </location>
</feature>
<dbReference type="Pfam" id="PF00057">
    <property type="entry name" value="Ldl_recept_a"/>
    <property type="match status" value="3"/>
</dbReference>
<feature type="disulfide bond" evidence="13">
    <location>
        <begin position="320"/>
        <end position="335"/>
    </location>
</feature>
<evidence type="ECO:0000256" key="8">
    <source>
        <dbReference type="ARBA" id="ARBA00023136"/>
    </source>
</evidence>
<protein>
    <submittedName>
        <fullName evidence="17">Putative Low-density lipoprotein receptor-related protein 12</fullName>
    </submittedName>
</protein>
<feature type="disulfide bond" evidence="13">
    <location>
        <begin position="181"/>
        <end position="193"/>
    </location>
</feature>
<evidence type="ECO:0000256" key="12">
    <source>
        <dbReference type="ARBA" id="ARBA00037878"/>
    </source>
</evidence>
<dbReference type="PROSITE" id="PS51257">
    <property type="entry name" value="PROKAR_LIPOPROTEIN"/>
    <property type="match status" value="1"/>
</dbReference>
<feature type="disulfide bond" evidence="13">
    <location>
        <begin position="260"/>
        <end position="272"/>
    </location>
</feature>
<keyword evidence="17" id="KW-0449">Lipoprotein</keyword>
<dbReference type="Gene3D" id="2.60.120.290">
    <property type="entry name" value="Spermadhesin, CUB domain"/>
    <property type="match status" value="1"/>
</dbReference>
<keyword evidence="10" id="KW-0168">Coated pit</keyword>
<organism evidence="17 18">
    <name type="scientific">Daphnia magna</name>
    <dbReference type="NCBI Taxonomy" id="35525"/>
    <lineage>
        <taxon>Eukaryota</taxon>
        <taxon>Metazoa</taxon>
        <taxon>Ecdysozoa</taxon>
        <taxon>Arthropoda</taxon>
        <taxon>Crustacea</taxon>
        <taxon>Branchiopoda</taxon>
        <taxon>Diplostraca</taxon>
        <taxon>Cladocera</taxon>
        <taxon>Anomopoda</taxon>
        <taxon>Daphniidae</taxon>
        <taxon>Daphnia</taxon>
    </lineage>
</organism>
<feature type="compositionally biased region" description="Low complexity" evidence="14">
    <location>
        <begin position="419"/>
        <end position="438"/>
    </location>
</feature>
<evidence type="ECO:0000256" key="4">
    <source>
        <dbReference type="ARBA" id="ARBA00022692"/>
    </source>
</evidence>
<feature type="disulfide bond" evidence="13">
    <location>
        <begin position="200"/>
        <end position="215"/>
    </location>
</feature>
<feature type="disulfide bond" evidence="13">
    <location>
        <begin position="279"/>
        <end position="294"/>
    </location>
</feature>
<dbReference type="GO" id="GO:0006897">
    <property type="term" value="P:endocytosis"/>
    <property type="evidence" value="ECO:0007669"/>
    <property type="project" value="UniProtKB-KW"/>
</dbReference>
<dbReference type="SMART" id="SM00042">
    <property type="entry name" value="CUB"/>
    <property type="match status" value="1"/>
</dbReference>
<dbReference type="PANTHER" id="PTHR24270">
    <property type="entry name" value="LOW-DENSITY LIPOPROTEIN RECEPTOR-RELATED"/>
    <property type="match status" value="1"/>
</dbReference>
<sequence>MLSSLLRILPFHALLILLSSSSVSCTAPKTQHSCDKINLIESSAGQIFSPLRHYGNGNISYPSRVNCAWYIKIQPGSVITLSFSTFDLEEGRHLCSAKPCCGDTWLSILSIPSHSAQLVSMPFNFPVQDTVNFLYCGSLALPPLVFSGSGLILTFKTGDIITGGKGFVLDFTIDKPMRNYCEDDHFHCSNGKCILKTWLCNGWDECGDSSDEQNCTVACKTGYSHCSSNSSLCYDFIHGRCNGILDCPGGEDEQACALTCGNQLPCRTRGGCYRSAQRCDGVNDCPDGSDEEGCDAALCGPHRDGFLCRNRHCVTASARCDGIKDCGDFSDEETCMKMSVITAVILGSLICGLLLVIAAGCGLRLYHLRVALEQRWSTIRLQQRTVHSQDFDEFGHRRPVMGRLPPPSYAQATGAVDLSSSSRTISSPGTCVPSQRQRQSNRVRRPAPPLPEPPMPLPLRLSTSGPSSVEVELRAQLPPNDITDPLPQPSQPSSHLAAGSFLARLVRRVWRKDLSSNGGGGSGDGVSFSPSSPSSSSLPDAQGSIAQDLHINSGSGATNTSRTAYHLSAFIAPNRRSDDIDDAGDDDEDDVDTEPLIESHSP</sequence>
<comment type="caution">
    <text evidence="17">The sequence shown here is derived from an EMBL/GenBank/DDBJ whole genome shotgun (WGS) entry which is preliminary data.</text>
</comment>
<dbReference type="SUPFAM" id="SSF57424">
    <property type="entry name" value="LDL receptor-like module"/>
    <property type="match status" value="4"/>
</dbReference>
<evidence type="ECO:0000256" key="5">
    <source>
        <dbReference type="ARBA" id="ARBA00022729"/>
    </source>
</evidence>
<feature type="region of interest" description="Disordered" evidence="14">
    <location>
        <begin position="570"/>
        <end position="602"/>
    </location>
</feature>
<feature type="chain" id="PRO_5013460493" evidence="16">
    <location>
        <begin position="26"/>
        <end position="602"/>
    </location>
</feature>
<feature type="region of interest" description="Disordered" evidence="14">
    <location>
        <begin position="515"/>
        <end position="542"/>
    </location>
</feature>
<keyword evidence="8 15" id="KW-0472">Membrane</keyword>
<keyword evidence="11" id="KW-0325">Glycoprotein</keyword>
<keyword evidence="6" id="KW-0677">Repeat</keyword>
<dbReference type="GO" id="GO:0005905">
    <property type="term" value="C:clathrin-coated pit"/>
    <property type="evidence" value="ECO:0007669"/>
    <property type="project" value="UniProtKB-KW"/>
</dbReference>
<dbReference type="InterPro" id="IPR036055">
    <property type="entry name" value="LDL_receptor-like_sf"/>
</dbReference>
<dbReference type="InterPro" id="IPR000859">
    <property type="entry name" value="CUB_dom"/>
</dbReference>
<feature type="compositionally biased region" description="Low complexity" evidence="14">
    <location>
        <begin position="525"/>
        <end position="542"/>
    </location>
</feature>
<keyword evidence="7 15" id="KW-1133">Transmembrane helix</keyword>
<reference evidence="17 18" key="1">
    <citation type="submission" date="2016-03" db="EMBL/GenBank/DDBJ databases">
        <title>EvidentialGene: Evidence-directed Construction of Genes on Genomes.</title>
        <authorList>
            <person name="Gilbert D.G."/>
            <person name="Choi J.-H."/>
            <person name="Mockaitis K."/>
            <person name="Colbourne J."/>
            <person name="Pfrender M."/>
        </authorList>
    </citation>
    <scope>NUCLEOTIDE SEQUENCE [LARGE SCALE GENOMIC DNA]</scope>
    <source>
        <strain evidence="17 18">Xinb3</strain>
        <tissue evidence="17">Complete organism</tissue>
    </source>
</reference>
<evidence type="ECO:0000256" key="13">
    <source>
        <dbReference type="PROSITE-ProRule" id="PRU00124"/>
    </source>
</evidence>
<dbReference type="Proteomes" id="UP000076858">
    <property type="component" value="Unassembled WGS sequence"/>
</dbReference>
<feature type="signal peptide" evidence="16">
    <location>
        <begin position="1"/>
        <end position="25"/>
    </location>
</feature>
<evidence type="ECO:0000256" key="10">
    <source>
        <dbReference type="ARBA" id="ARBA00023176"/>
    </source>
</evidence>
<feature type="region of interest" description="Disordered" evidence="14">
    <location>
        <begin position="392"/>
        <end position="470"/>
    </location>
</feature>
<evidence type="ECO:0000256" key="9">
    <source>
        <dbReference type="ARBA" id="ARBA00023157"/>
    </source>
</evidence>
<feature type="disulfide bond" evidence="13">
    <location>
        <begin position="241"/>
        <end position="256"/>
    </location>
</feature>
<name>A0A0N8DA98_9CRUS</name>
<dbReference type="PROSITE" id="PS50068">
    <property type="entry name" value="LDLRA_2"/>
    <property type="match status" value="4"/>
</dbReference>
<dbReference type="EMBL" id="LRGB01000512">
    <property type="protein sequence ID" value="KZS18342.1"/>
    <property type="molecule type" value="Genomic_DNA"/>
</dbReference>
<evidence type="ECO:0000256" key="15">
    <source>
        <dbReference type="SAM" id="Phobius"/>
    </source>
</evidence>
<dbReference type="PROSITE" id="PS01180">
    <property type="entry name" value="CUB"/>
    <property type="match status" value="1"/>
</dbReference>
<dbReference type="InterPro" id="IPR002172">
    <property type="entry name" value="LDrepeatLR_classA_rpt"/>
</dbReference>
<feature type="compositionally biased region" description="Pro residues" evidence="14">
    <location>
        <begin position="446"/>
        <end position="457"/>
    </location>
</feature>
<evidence type="ECO:0000313" key="18">
    <source>
        <dbReference type="Proteomes" id="UP000076858"/>
    </source>
</evidence>
<evidence type="ECO:0000256" key="16">
    <source>
        <dbReference type="SAM" id="SignalP"/>
    </source>
</evidence>
<dbReference type="SUPFAM" id="SSF49854">
    <property type="entry name" value="Spermadhesin, CUB domain"/>
    <property type="match status" value="1"/>
</dbReference>
<evidence type="ECO:0000256" key="3">
    <source>
        <dbReference type="ARBA" id="ARBA00022583"/>
    </source>
</evidence>
<evidence type="ECO:0000256" key="11">
    <source>
        <dbReference type="ARBA" id="ARBA00023180"/>
    </source>
</evidence>
<evidence type="ECO:0000256" key="2">
    <source>
        <dbReference type="ARBA" id="ARBA00009939"/>
    </source>
</evidence>
<dbReference type="CDD" id="cd00112">
    <property type="entry name" value="LDLa"/>
    <property type="match status" value="3"/>
</dbReference>
<keyword evidence="4 15" id="KW-0812">Transmembrane</keyword>
<dbReference type="PANTHER" id="PTHR24270:SF63">
    <property type="entry name" value="TERRIBLY REDUCED OPTIC LOBES, ISOFORM B"/>
    <property type="match status" value="1"/>
</dbReference>
<dbReference type="Pfam" id="PF00431">
    <property type="entry name" value="CUB"/>
    <property type="match status" value="1"/>
</dbReference>
<dbReference type="PRINTS" id="PR00261">
    <property type="entry name" value="LDLRECEPTOR"/>
</dbReference>
<dbReference type="SMART" id="SM00192">
    <property type="entry name" value="LDLa"/>
    <property type="match status" value="4"/>
</dbReference>
<dbReference type="GO" id="GO:0005886">
    <property type="term" value="C:plasma membrane"/>
    <property type="evidence" value="ECO:0007669"/>
    <property type="project" value="TreeGrafter"/>
</dbReference>
<comment type="caution">
    <text evidence="13">Lacks conserved residue(s) required for the propagation of feature annotation.</text>
</comment>
<evidence type="ECO:0000256" key="7">
    <source>
        <dbReference type="ARBA" id="ARBA00022989"/>
    </source>
</evidence>
<keyword evidence="3" id="KW-0254">Endocytosis</keyword>
<keyword evidence="5 16" id="KW-0732">Signal</keyword>
<comment type="subcellular location">
    <subcellularLocation>
        <location evidence="12">Membrane</location>
        <location evidence="12">Coated pit</location>
    </subcellularLocation>
    <subcellularLocation>
        <location evidence="1">Membrane</location>
        <topology evidence="1">Single-pass membrane protein</topology>
    </subcellularLocation>
</comment>
<keyword evidence="9 13" id="KW-1015">Disulfide bond</keyword>
<accession>A0A0N8DA98</accession>
<keyword evidence="18" id="KW-1185">Reference proteome</keyword>
<dbReference type="Gene3D" id="4.10.400.10">
    <property type="entry name" value="Low-density Lipoprotein Receptor"/>
    <property type="match status" value="3"/>
</dbReference>
<evidence type="ECO:0000256" key="1">
    <source>
        <dbReference type="ARBA" id="ARBA00004167"/>
    </source>
</evidence>
<evidence type="ECO:0000256" key="6">
    <source>
        <dbReference type="ARBA" id="ARBA00022737"/>
    </source>
</evidence>
<dbReference type="PROSITE" id="PS01209">
    <property type="entry name" value="LDLRA_1"/>
    <property type="match status" value="2"/>
</dbReference>
<dbReference type="InterPro" id="IPR023415">
    <property type="entry name" value="LDLR_class-A_CS"/>
</dbReference>
<gene>
    <name evidence="17" type="ORF">APZ42_014843</name>
</gene>
<keyword evidence="17" id="KW-0675">Receptor</keyword>